<organism evidence="2 3">
    <name type="scientific">Trichormus variabilis SAG 1403-4b</name>
    <dbReference type="NCBI Taxonomy" id="447716"/>
    <lineage>
        <taxon>Bacteria</taxon>
        <taxon>Bacillati</taxon>
        <taxon>Cyanobacteriota</taxon>
        <taxon>Cyanophyceae</taxon>
        <taxon>Nostocales</taxon>
        <taxon>Nostocaceae</taxon>
        <taxon>Trichormus</taxon>
    </lineage>
</organism>
<dbReference type="OrthoDB" id="9769600at2"/>
<dbReference type="AlphaFoldDB" id="A0A3S1ACN5"/>
<dbReference type="Gene3D" id="3.40.50.11010">
    <property type="match status" value="1"/>
</dbReference>
<keyword evidence="3" id="KW-1185">Reference proteome</keyword>
<comment type="caution">
    <text evidence="2">The sequence shown here is derived from an EMBL/GenBank/DDBJ whole genome shotgun (WGS) entry which is preliminary data.</text>
</comment>
<accession>A0A3S1ACN5</accession>
<dbReference type="Pfam" id="PF13692">
    <property type="entry name" value="Glyco_trans_1_4"/>
    <property type="match status" value="1"/>
</dbReference>
<gene>
    <name evidence="2" type="ORF">DSM107003_13210</name>
</gene>
<protein>
    <recommendedName>
        <fullName evidence="4">Glycosyl transferase</fullName>
    </recommendedName>
</protein>
<evidence type="ECO:0000313" key="3">
    <source>
        <dbReference type="Proteomes" id="UP000276103"/>
    </source>
</evidence>
<evidence type="ECO:0008006" key="4">
    <source>
        <dbReference type="Google" id="ProtNLM"/>
    </source>
</evidence>
<dbReference type="PANTHER" id="PTHR46401">
    <property type="entry name" value="GLYCOSYLTRANSFERASE WBBK-RELATED"/>
    <property type="match status" value="1"/>
</dbReference>
<dbReference type="GO" id="GO:0016757">
    <property type="term" value="F:glycosyltransferase activity"/>
    <property type="evidence" value="ECO:0007669"/>
    <property type="project" value="TreeGrafter"/>
</dbReference>
<dbReference type="PANTHER" id="PTHR46401:SF2">
    <property type="entry name" value="GLYCOSYLTRANSFERASE WBBK-RELATED"/>
    <property type="match status" value="1"/>
</dbReference>
<proteinExistence type="predicted"/>
<dbReference type="EMBL" id="RSCM01000003">
    <property type="protein sequence ID" value="RUS98233.1"/>
    <property type="molecule type" value="Genomic_DNA"/>
</dbReference>
<dbReference type="SUPFAM" id="SSF53756">
    <property type="entry name" value="UDP-Glycosyltransferase/glycogen phosphorylase"/>
    <property type="match status" value="1"/>
</dbReference>
<evidence type="ECO:0000313" key="2">
    <source>
        <dbReference type="EMBL" id="RUS98233.1"/>
    </source>
</evidence>
<reference evidence="2 3" key="1">
    <citation type="journal article" date="2019" name="Genome Biol. Evol.">
        <title>Day and night: Metabolic profiles and evolutionary relationships of six axenic non-marine cyanobacteria.</title>
        <authorList>
            <person name="Will S.E."/>
            <person name="Henke P."/>
            <person name="Boedeker C."/>
            <person name="Huang S."/>
            <person name="Brinkmann H."/>
            <person name="Rohde M."/>
            <person name="Jarek M."/>
            <person name="Friedl T."/>
            <person name="Seufert S."/>
            <person name="Schumacher M."/>
            <person name="Overmann J."/>
            <person name="Neumann-Schaal M."/>
            <person name="Petersen J."/>
        </authorList>
    </citation>
    <scope>NUCLEOTIDE SEQUENCE [LARGE SCALE GENOMIC DNA]</scope>
    <source>
        <strain evidence="2 3">SAG 1403-4b</strain>
    </source>
</reference>
<name>A0A3S1ACN5_ANAVA</name>
<dbReference type="Proteomes" id="UP000276103">
    <property type="component" value="Unassembled WGS sequence"/>
</dbReference>
<sequence length="392" mass="45408">MNSIILTFNAYDTSTKVTSQHLAEYLLANNFKVLYVSDAVSPFHLLKFNRFKSNFSRIISSFLTIDDHQKFISLTPFALLPVENIFPFNLKVCSDFHVPSLSYHFKKSINNFLGINKYFDLIWINNPKYYGLTEKLNYEKLVYSIEDDLFEFSRIPKSLKYNHEKLIQKADIVTVTSEPLFKQIKSFFPINNKLILLRNGVSFEQFNQITDPNLNLNLISEFQFIPEPRITYIGVISEWFDLDLLYQAANSLPNCSFVIIGPVEISIDKVKGLSNIYFLGSKPHSIIQMYLQNSQIGIIPFLRTKLIESVNPIKLYEYMAAGLPVVSTSWDELENLGSPAFLAKDNNEFIEYINNILTENNLIDRQLLVNFAKSNTWKNRFTQLMKVLDFIS</sequence>
<dbReference type="GO" id="GO:0009103">
    <property type="term" value="P:lipopolysaccharide biosynthetic process"/>
    <property type="evidence" value="ECO:0007669"/>
    <property type="project" value="TreeGrafter"/>
</dbReference>
<dbReference type="Gene3D" id="3.40.50.2000">
    <property type="entry name" value="Glycogen Phosphorylase B"/>
    <property type="match status" value="1"/>
</dbReference>
<evidence type="ECO:0000256" key="1">
    <source>
        <dbReference type="ARBA" id="ARBA00022679"/>
    </source>
</evidence>
<dbReference type="RefSeq" id="WP_127053096.1">
    <property type="nucleotide sequence ID" value="NZ_RSCM01000003.1"/>
</dbReference>
<keyword evidence="1" id="KW-0808">Transferase</keyword>